<dbReference type="GO" id="GO:0008270">
    <property type="term" value="F:zinc ion binding"/>
    <property type="evidence" value="ECO:0007669"/>
    <property type="project" value="InterPro"/>
</dbReference>
<feature type="compositionally biased region" description="Basic residues" evidence="2">
    <location>
        <begin position="662"/>
        <end position="673"/>
    </location>
</feature>
<keyword evidence="5" id="KW-1185">Reference proteome</keyword>
<dbReference type="Proteomes" id="UP000825890">
    <property type="component" value="Unassembled WGS sequence"/>
</dbReference>
<keyword evidence="3" id="KW-1133">Transmembrane helix</keyword>
<feature type="region of interest" description="Disordered" evidence="2">
    <location>
        <begin position="305"/>
        <end position="372"/>
    </location>
</feature>
<accession>A0A9P3CEE6</accession>
<evidence type="ECO:0000256" key="3">
    <source>
        <dbReference type="SAM" id="Phobius"/>
    </source>
</evidence>
<feature type="region of interest" description="Disordered" evidence="2">
    <location>
        <begin position="662"/>
        <end position="710"/>
    </location>
</feature>
<organism evidence="4 5">
    <name type="scientific">Cercospora kikuchii</name>
    <dbReference type="NCBI Taxonomy" id="84275"/>
    <lineage>
        <taxon>Eukaryota</taxon>
        <taxon>Fungi</taxon>
        <taxon>Dikarya</taxon>
        <taxon>Ascomycota</taxon>
        <taxon>Pezizomycotina</taxon>
        <taxon>Dothideomycetes</taxon>
        <taxon>Dothideomycetidae</taxon>
        <taxon>Mycosphaerellales</taxon>
        <taxon>Mycosphaerellaceae</taxon>
        <taxon>Cercospora</taxon>
    </lineage>
</organism>
<feature type="region of interest" description="Disordered" evidence="2">
    <location>
        <begin position="86"/>
        <end position="148"/>
    </location>
</feature>
<dbReference type="OrthoDB" id="3794485at2759"/>
<evidence type="ECO:0000313" key="5">
    <source>
        <dbReference type="Proteomes" id="UP000825890"/>
    </source>
</evidence>
<evidence type="ECO:0000256" key="2">
    <source>
        <dbReference type="SAM" id="MobiDB-lite"/>
    </source>
</evidence>
<feature type="compositionally biased region" description="Low complexity" evidence="2">
    <location>
        <begin position="134"/>
        <end position="143"/>
    </location>
</feature>
<feature type="compositionally biased region" description="Polar residues" evidence="2">
    <location>
        <begin position="115"/>
        <end position="132"/>
    </location>
</feature>
<reference evidence="4 5" key="1">
    <citation type="submission" date="2021-01" db="EMBL/GenBank/DDBJ databases">
        <title>Cercospora kikuchii MAFF 305040 whole genome shotgun sequence.</title>
        <authorList>
            <person name="Kashiwa T."/>
            <person name="Suzuki T."/>
        </authorList>
    </citation>
    <scope>NUCLEOTIDE SEQUENCE [LARGE SCALE GENOMIC DNA]</scope>
    <source>
        <strain evidence="4 5">MAFF 305040</strain>
    </source>
</reference>
<dbReference type="RefSeq" id="XP_044657246.1">
    <property type="nucleotide sequence ID" value="XM_044801311.1"/>
</dbReference>
<comment type="caution">
    <text evidence="4">The sequence shown here is derived from an EMBL/GenBank/DDBJ whole genome shotgun (WGS) entry which is preliminary data.</text>
</comment>
<feature type="compositionally biased region" description="Polar residues" evidence="2">
    <location>
        <begin position="415"/>
        <end position="425"/>
    </location>
</feature>
<protein>
    <submittedName>
        <fullName evidence="4">Uncharacterized protein</fullName>
    </submittedName>
</protein>
<dbReference type="GeneID" id="68291592"/>
<feature type="compositionally biased region" description="Low complexity" evidence="2">
    <location>
        <begin position="95"/>
        <end position="107"/>
    </location>
</feature>
<gene>
    <name evidence="4" type="ORF">CKM354_000601700</name>
</gene>
<feature type="compositionally biased region" description="Low complexity" evidence="2">
    <location>
        <begin position="355"/>
        <end position="365"/>
    </location>
</feature>
<keyword evidence="3" id="KW-0812">Transmembrane</keyword>
<dbReference type="InterPro" id="IPR001138">
    <property type="entry name" value="Zn2Cys6_DnaBD"/>
</dbReference>
<dbReference type="AlphaFoldDB" id="A0A9P3CEE6"/>
<proteinExistence type="predicted"/>
<feature type="region of interest" description="Disordered" evidence="2">
    <location>
        <begin position="619"/>
        <end position="644"/>
    </location>
</feature>
<feature type="compositionally biased region" description="Polar residues" evidence="2">
    <location>
        <begin position="552"/>
        <end position="562"/>
    </location>
</feature>
<feature type="region of interest" description="Disordered" evidence="2">
    <location>
        <begin position="533"/>
        <end position="579"/>
    </location>
</feature>
<feature type="transmembrane region" description="Helical" evidence="3">
    <location>
        <begin position="784"/>
        <end position="817"/>
    </location>
</feature>
<keyword evidence="3" id="KW-0472">Membrane</keyword>
<evidence type="ECO:0000313" key="4">
    <source>
        <dbReference type="EMBL" id="GIZ42759.1"/>
    </source>
</evidence>
<name>A0A9P3CEE6_9PEZI</name>
<keyword evidence="1" id="KW-0539">Nucleus</keyword>
<dbReference type="CDD" id="cd00067">
    <property type="entry name" value="GAL4"/>
    <property type="match status" value="1"/>
</dbReference>
<dbReference type="GO" id="GO:0000981">
    <property type="term" value="F:DNA-binding transcription factor activity, RNA polymerase II-specific"/>
    <property type="evidence" value="ECO:0007669"/>
    <property type="project" value="InterPro"/>
</dbReference>
<sequence>MALPTDTPFDVTPTYVVYRDLQPGEPFDPTSALLFFPPKGSDELFDALRIAFPHLKTHSERMRDAIIQFLLDERQDEQLQASPAMTMDNAPTWPSMSSSGSASVFSSPDLLDLPTPTSFANSPQAQTPQLARQASAATSSKTTPPSLEQMTGVFSLSAETQPKQRVRRKMTDAEKAEYRKRRIVKACDKCAKRKRKCPHNQSQMEEISTAKSVAKIAKPISHKSSKPAQQTSDKLNMVAANQFAAAEGFDFTTDLDMSSFQTFDDFPMFDDSFTPEFTVDNLLHFEQPGPHFQPHDYFSPILAQSERRSSGGIEHSSSTHFQPQSPPQQVPGGTGEFGQFVADLSPGQNSRHRSSQPGSQQQPRRLSMRVSHGAEAQNTLLLEIGQQHNSIPQQDGERDANHNNGGFGTMRESVRSGQQDTQPTHTSHVHKAAGRELYRLAEANGALEAPRLIPPTLAQTTLRLTGTTRALRAFANLTGLQSGQQSQRPAVSIQHAAIALRNASEHQLGVSAGSPEQYAASSLQTNRHAIATNREGLQQRPPSRAVAPELRLQTSTSVSQSGGIRIGTTALPQGRPHASSIAQNHETASLFSSDKKSKEIQHPKSHSLAISLPAISQASGEASTTNKPVLQSQGRTQQSLGQGIASLGSISTELYMLRRRPRKSGTNQNHRHTSTAVNNENAPLAAHADGGAYPRLQPRDSHAAANNSGRTPAIAATPAYIVGTSSTTSTEIARASDHMRYRDHHGRTDLYGRAAETKIPQESRLRDYFKVKDHLGRNFTATAIMVLVGICLASALLSAGAFFSPALACFAAYSFCLSSKMAETRTRLPSVVRRVMEPRSHQGKEIDNQVALTQNQTLAKWLLYPLAHAPMRLATLV</sequence>
<feature type="region of interest" description="Disordered" evidence="2">
    <location>
        <begin position="390"/>
        <end position="425"/>
    </location>
</feature>
<dbReference type="EMBL" id="BOLY01000003">
    <property type="protein sequence ID" value="GIZ42759.1"/>
    <property type="molecule type" value="Genomic_DNA"/>
</dbReference>
<feature type="compositionally biased region" description="Polar residues" evidence="2">
    <location>
        <begin position="619"/>
        <end position="641"/>
    </location>
</feature>
<evidence type="ECO:0000256" key="1">
    <source>
        <dbReference type="ARBA" id="ARBA00023242"/>
    </source>
</evidence>